<protein>
    <recommendedName>
        <fullName evidence="3">Sugar transporter SWEET1</fullName>
    </recommendedName>
</protein>
<dbReference type="PANTHER" id="PTHR10791">
    <property type="entry name" value="RAG1-ACTIVATING PROTEIN 1"/>
    <property type="match status" value="1"/>
</dbReference>
<dbReference type="GO" id="GO:0012505">
    <property type="term" value="C:endomembrane system"/>
    <property type="evidence" value="ECO:0007669"/>
    <property type="project" value="UniProtKB-SubCell"/>
</dbReference>
<evidence type="ECO:0000256" key="6">
    <source>
        <dbReference type="ARBA" id="ARBA00022692"/>
    </source>
</evidence>
<organism evidence="11 12">
    <name type="scientific">Rhamnusium bicolor</name>
    <dbReference type="NCBI Taxonomy" id="1586634"/>
    <lineage>
        <taxon>Eukaryota</taxon>
        <taxon>Metazoa</taxon>
        <taxon>Ecdysozoa</taxon>
        <taxon>Arthropoda</taxon>
        <taxon>Hexapoda</taxon>
        <taxon>Insecta</taxon>
        <taxon>Pterygota</taxon>
        <taxon>Neoptera</taxon>
        <taxon>Endopterygota</taxon>
        <taxon>Coleoptera</taxon>
        <taxon>Polyphaga</taxon>
        <taxon>Cucujiformia</taxon>
        <taxon>Chrysomeloidea</taxon>
        <taxon>Cerambycidae</taxon>
        <taxon>Lepturinae</taxon>
        <taxon>Rhagiini</taxon>
        <taxon>Rhamnusium</taxon>
    </lineage>
</organism>
<evidence type="ECO:0000256" key="2">
    <source>
        <dbReference type="ARBA" id="ARBA00007809"/>
    </source>
</evidence>
<comment type="similarity">
    <text evidence="2">Belongs to the SWEET sugar transporter family.</text>
</comment>
<feature type="transmembrane region" description="Helical" evidence="10">
    <location>
        <begin position="46"/>
        <end position="66"/>
    </location>
</feature>
<dbReference type="PANTHER" id="PTHR10791:SF5">
    <property type="entry name" value="SUGAR TRANSPORTER SWEET"/>
    <property type="match status" value="1"/>
</dbReference>
<name>A0AAV8WZI3_9CUCU</name>
<keyword evidence="6 10" id="KW-0812">Transmembrane</keyword>
<evidence type="ECO:0000256" key="7">
    <source>
        <dbReference type="ARBA" id="ARBA00022737"/>
    </source>
</evidence>
<evidence type="ECO:0000256" key="1">
    <source>
        <dbReference type="ARBA" id="ARBA00004127"/>
    </source>
</evidence>
<keyword evidence="7" id="KW-0677">Repeat</keyword>
<evidence type="ECO:0000256" key="5">
    <source>
        <dbReference type="ARBA" id="ARBA00022597"/>
    </source>
</evidence>
<keyword evidence="5" id="KW-0762">Sugar transport</keyword>
<dbReference type="GO" id="GO:0051119">
    <property type="term" value="F:sugar transmembrane transporter activity"/>
    <property type="evidence" value="ECO:0007669"/>
    <property type="project" value="InterPro"/>
</dbReference>
<keyword evidence="4" id="KW-0813">Transport</keyword>
<feature type="transmembrane region" description="Helical" evidence="10">
    <location>
        <begin position="101"/>
        <end position="120"/>
    </location>
</feature>
<evidence type="ECO:0000313" key="12">
    <source>
        <dbReference type="Proteomes" id="UP001162156"/>
    </source>
</evidence>
<evidence type="ECO:0000313" key="11">
    <source>
        <dbReference type="EMBL" id="KAJ8931702.1"/>
    </source>
</evidence>
<keyword evidence="9 10" id="KW-0472">Membrane</keyword>
<dbReference type="GO" id="GO:0016020">
    <property type="term" value="C:membrane"/>
    <property type="evidence" value="ECO:0007669"/>
    <property type="project" value="InterPro"/>
</dbReference>
<feature type="transmembrane region" description="Helical" evidence="10">
    <location>
        <begin position="132"/>
        <end position="149"/>
    </location>
</feature>
<evidence type="ECO:0000256" key="8">
    <source>
        <dbReference type="ARBA" id="ARBA00022989"/>
    </source>
</evidence>
<evidence type="ECO:0000256" key="4">
    <source>
        <dbReference type="ARBA" id="ARBA00022448"/>
    </source>
</evidence>
<dbReference type="InterPro" id="IPR047664">
    <property type="entry name" value="SWEET"/>
</dbReference>
<dbReference type="Gene3D" id="1.20.1280.290">
    <property type="match status" value="1"/>
</dbReference>
<evidence type="ECO:0000256" key="3">
    <source>
        <dbReference type="ARBA" id="ARBA00021741"/>
    </source>
</evidence>
<dbReference type="EMBL" id="JANEYF010004261">
    <property type="protein sequence ID" value="KAJ8931702.1"/>
    <property type="molecule type" value="Genomic_DNA"/>
</dbReference>
<dbReference type="Pfam" id="PF03083">
    <property type="entry name" value="MtN3_slv"/>
    <property type="match status" value="1"/>
</dbReference>
<dbReference type="Proteomes" id="UP001162156">
    <property type="component" value="Unassembled WGS sequence"/>
</dbReference>
<proteinExistence type="inferred from homology"/>
<dbReference type="AlphaFoldDB" id="A0AAV8WZI3"/>
<reference evidence="11" key="1">
    <citation type="journal article" date="2023" name="Insect Mol. Biol.">
        <title>Genome sequencing provides insights into the evolution of gene families encoding plant cell wall-degrading enzymes in longhorned beetles.</title>
        <authorList>
            <person name="Shin N.R."/>
            <person name="Okamura Y."/>
            <person name="Kirsch R."/>
            <person name="Pauchet Y."/>
        </authorList>
    </citation>
    <scope>NUCLEOTIDE SEQUENCE</scope>
    <source>
        <strain evidence="11">RBIC_L_NR</strain>
    </source>
</reference>
<feature type="transmembrane region" description="Helical" evidence="10">
    <location>
        <begin position="72"/>
        <end position="94"/>
    </location>
</feature>
<dbReference type="InterPro" id="IPR004316">
    <property type="entry name" value="SWEET_rpt"/>
</dbReference>
<evidence type="ECO:0000256" key="9">
    <source>
        <dbReference type="ARBA" id="ARBA00023136"/>
    </source>
</evidence>
<keyword evidence="12" id="KW-1185">Reference proteome</keyword>
<gene>
    <name evidence="11" type="ORF">NQ314_015349</name>
</gene>
<feature type="transmembrane region" description="Helical" evidence="10">
    <location>
        <begin position="14"/>
        <end position="34"/>
    </location>
</feature>
<evidence type="ECO:0000256" key="10">
    <source>
        <dbReference type="SAM" id="Phobius"/>
    </source>
</evidence>
<accession>A0AAV8WZI3</accession>
<comment type="subcellular location">
    <subcellularLocation>
        <location evidence="1">Endomembrane system</location>
        <topology evidence="1">Multi-pass membrane protein</topology>
    </subcellularLocation>
</comment>
<sequence length="332" mass="38054">MEALSKSLQPFKEIVGQTASIVTIGQFFSGAFVCKDIYKKKSTQGIPATPFIGGIVIGSLMLKHGILLNDAAMLQVNVAAIFLNIIYTVFYYIFSPNKYEDVLKPLGVGSVIVATFLGYAELEDPNNLEYRYGLIVTVLMLLLLGSPLLDVKEIIAKKRCFIYSISSYFYGNNCNFPLVTLWNNLIKQLYDHSKFNWFCAVFSSTDTNNIISWERRSEYKKEKRHKKILAWKYFLIMAYSRGYRIALMGIKESQKEVQVEDKKKTPKAVDVLYSSPLEISEIKFKNLMELCEERVIPQRFWNECKSFVAKADVPDTLAETDDEDEINNNEDY</sequence>
<comment type="caution">
    <text evidence="11">The sequence shown here is derived from an EMBL/GenBank/DDBJ whole genome shotgun (WGS) entry which is preliminary data.</text>
</comment>
<keyword evidence="8 10" id="KW-1133">Transmembrane helix</keyword>